<sequence length="151" mass="17358">MSDAIVEIRLAGSADRQGWRSLWSQYCTDQGVDSSEQSAETIWRRIENLDNSTKALIAVEAGGVTLAFINYIIHSHTWSDRMLCFVVDLYVDHSWRRQGIAEAMIAHLAAEGRRQGWARLYWNTDKSNVRARALYDKIARLSPYLSYFLEL</sequence>
<keyword evidence="3" id="KW-0614">Plasmid</keyword>
<dbReference type="InterPro" id="IPR016181">
    <property type="entry name" value="Acyl_CoA_acyltransferase"/>
</dbReference>
<organism evidence="3 4">
    <name type="scientific">Sinorhizobium mexicanum</name>
    <dbReference type="NCBI Taxonomy" id="375549"/>
    <lineage>
        <taxon>Bacteria</taxon>
        <taxon>Pseudomonadati</taxon>
        <taxon>Pseudomonadota</taxon>
        <taxon>Alphaproteobacteria</taxon>
        <taxon>Hyphomicrobiales</taxon>
        <taxon>Rhizobiaceae</taxon>
        <taxon>Sinorhizobium/Ensifer group</taxon>
        <taxon>Sinorhizobium</taxon>
    </lineage>
</organism>
<dbReference type="InterPro" id="IPR051016">
    <property type="entry name" value="Diverse_Substrate_AcTransf"/>
</dbReference>
<keyword evidence="1 3" id="KW-0808">Transferase</keyword>
<protein>
    <submittedName>
        <fullName evidence="3">GNAT family N-acetyltransferase</fullName>
    </submittedName>
</protein>
<dbReference type="KEGG" id="emx:FKV68_23595"/>
<accession>A0A859QIB7</accession>
<dbReference type="Pfam" id="PF00583">
    <property type="entry name" value="Acetyltransf_1"/>
    <property type="match status" value="1"/>
</dbReference>
<dbReference type="PANTHER" id="PTHR10545:SF42">
    <property type="entry name" value="ACETYLTRANSFERASE"/>
    <property type="match status" value="1"/>
</dbReference>
<dbReference type="Gene3D" id="3.40.630.30">
    <property type="match status" value="1"/>
</dbReference>
<dbReference type="GO" id="GO:0008080">
    <property type="term" value="F:N-acetyltransferase activity"/>
    <property type="evidence" value="ECO:0007669"/>
    <property type="project" value="TreeGrafter"/>
</dbReference>
<geneLocation type="plasmid" evidence="4">
    <name>pemeittgr7b</name>
</geneLocation>
<gene>
    <name evidence="3" type="ORF">FKV68_23595</name>
</gene>
<dbReference type="CDD" id="cd04301">
    <property type="entry name" value="NAT_SF"/>
    <property type="match status" value="1"/>
</dbReference>
<reference evidence="3 4" key="1">
    <citation type="submission" date="2019-06" db="EMBL/GenBank/DDBJ databases">
        <title>Complete genome sequence of Ensifer mexicanus ITTG R7 isolated from nodules of Acacia angustissima (Mill.) Kuntze.</title>
        <authorList>
            <person name="Rincon-Rosales R."/>
            <person name="Rogel M.A."/>
            <person name="Guerrero G."/>
            <person name="Rincon-Molina C.I."/>
            <person name="Lopez-Lopez A."/>
            <person name="Martinez-Romero E."/>
        </authorList>
    </citation>
    <scope>NUCLEOTIDE SEQUENCE [LARGE SCALE GENOMIC DNA]</scope>
    <source>
        <strain evidence="3 4">ITTG R7</strain>
        <plasmid evidence="4">pemeittgr7b</plasmid>
    </source>
</reference>
<evidence type="ECO:0000256" key="2">
    <source>
        <dbReference type="ARBA" id="ARBA00023315"/>
    </source>
</evidence>
<name>A0A859QIB7_9HYPH</name>
<dbReference type="PROSITE" id="PS51186">
    <property type="entry name" value="GNAT"/>
    <property type="match status" value="1"/>
</dbReference>
<keyword evidence="4" id="KW-1185">Reference proteome</keyword>
<dbReference type="EMBL" id="CP041240">
    <property type="protein sequence ID" value="QLL64414.1"/>
    <property type="molecule type" value="Genomic_DNA"/>
</dbReference>
<dbReference type="PANTHER" id="PTHR10545">
    <property type="entry name" value="DIAMINE N-ACETYLTRANSFERASE"/>
    <property type="match status" value="1"/>
</dbReference>
<evidence type="ECO:0000313" key="3">
    <source>
        <dbReference type="EMBL" id="QLL64414.1"/>
    </source>
</evidence>
<dbReference type="AlphaFoldDB" id="A0A859QIB7"/>
<dbReference type="SUPFAM" id="SSF55729">
    <property type="entry name" value="Acyl-CoA N-acyltransferases (Nat)"/>
    <property type="match status" value="1"/>
</dbReference>
<evidence type="ECO:0000256" key="1">
    <source>
        <dbReference type="ARBA" id="ARBA00022679"/>
    </source>
</evidence>
<proteinExistence type="predicted"/>
<dbReference type="RefSeq" id="WP_180942288.1">
    <property type="nucleotide sequence ID" value="NZ_CP041240.1"/>
</dbReference>
<dbReference type="InterPro" id="IPR000182">
    <property type="entry name" value="GNAT_dom"/>
</dbReference>
<evidence type="ECO:0000313" key="4">
    <source>
        <dbReference type="Proteomes" id="UP000510721"/>
    </source>
</evidence>
<keyword evidence="2" id="KW-0012">Acyltransferase</keyword>
<dbReference type="Proteomes" id="UP000510721">
    <property type="component" value="Plasmid pEmeITTGR7b"/>
</dbReference>